<keyword evidence="1" id="KW-0547">Nucleotide-binding</keyword>
<dbReference type="InterPro" id="IPR027417">
    <property type="entry name" value="P-loop_NTPase"/>
</dbReference>
<organism evidence="4 5">
    <name type="scientific">Vitis vinifera</name>
    <name type="common">Grape</name>
    <dbReference type="NCBI Taxonomy" id="29760"/>
    <lineage>
        <taxon>Eukaryota</taxon>
        <taxon>Viridiplantae</taxon>
        <taxon>Streptophyta</taxon>
        <taxon>Embryophyta</taxon>
        <taxon>Tracheophyta</taxon>
        <taxon>Spermatophyta</taxon>
        <taxon>Magnoliopsida</taxon>
        <taxon>eudicotyledons</taxon>
        <taxon>Gunneridae</taxon>
        <taxon>Pentapetalae</taxon>
        <taxon>rosids</taxon>
        <taxon>Vitales</taxon>
        <taxon>Vitaceae</taxon>
        <taxon>Viteae</taxon>
        <taxon>Vitis</taxon>
    </lineage>
</organism>
<dbReference type="InterPro" id="IPR003439">
    <property type="entry name" value="ABC_transporter-like_ATP-bd"/>
</dbReference>
<name>A0ABY9CZE0_VITVI</name>
<feature type="domain" description="ABC transporter" evidence="3">
    <location>
        <begin position="29"/>
        <end position="64"/>
    </location>
</feature>
<dbReference type="Pfam" id="PF00005">
    <property type="entry name" value="ABC_tran"/>
    <property type="match status" value="1"/>
</dbReference>
<gene>
    <name evidence="4" type="ORF">VitviT2T_018290</name>
</gene>
<evidence type="ECO:0000313" key="5">
    <source>
        <dbReference type="Proteomes" id="UP001227230"/>
    </source>
</evidence>
<accession>A0ABY9CZE0</accession>
<dbReference type="SUPFAM" id="SSF52540">
    <property type="entry name" value="P-loop containing nucleoside triphosphate hydrolases"/>
    <property type="match status" value="1"/>
</dbReference>
<evidence type="ECO:0000256" key="2">
    <source>
        <dbReference type="ARBA" id="ARBA00022840"/>
    </source>
</evidence>
<dbReference type="EMBL" id="CP126659">
    <property type="protein sequence ID" value="WJZ99881.1"/>
    <property type="molecule type" value="Genomic_DNA"/>
</dbReference>
<evidence type="ECO:0000259" key="3">
    <source>
        <dbReference type="Pfam" id="PF00005"/>
    </source>
</evidence>
<sequence>MDPYRYREVIENYSLVKDIEMLPFSDLTGIRERDVNLSCGQKQRVQLACALYQDANGYLLDDPFSTVDAHSATSLFNRVAKAKDQLVKQQKKNRRIEMENLMYQCQAGENGLQDMSIKDSSDLMWFIDDRLKAVGHKMEYFHHQAPQPGGAAAPTAVPVVQKTPLEVVLESLENQMLMDVAPKPPDSLVIVGYPEAKIRCILVLTVIMRTPVSGGILCSLEDLAVCVPSFFCPDADHI</sequence>
<evidence type="ECO:0000256" key="1">
    <source>
        <dbReference type="ARBA" id="ARBA00022741"/>
    </source>
</evidence>
<proteinExistence type="predicted"/>
<evidence type="ECO:0000313" key="4">
    <source>
        <dbReference type="EMBL" id="WJZ99881.1"/>
    </source>
</evidence>
<keyword evidence="5" id="KW-1185">Reference proteome</keyword>
<dbReference type="Gene3D" id="3.40.50.300">
    <property type="entry name" value="P-loop containing nucleotide triphosphate hydrolases"/>
    <property type="match status" value="1"/>
</dbReference>
<dbReference type="Proteomes" id="UP001227230">
    <property type="component" value="Chromosome 12"/>
</dbReference>
<dbReference type="PANTHER" id="PTHR24223:SF263">
    <property type="entry name" value="ABC-TYPE XENOBIOTIC TRANSPORTER"/>
    <property type="match status" value="1"/>
</dbReference>
<keyword evidence="2" id="KW-0067">ATP-binding</keyword>
<reference evidence="4 5" key="1">
    <citation type="journal article" date="2023" name="Hortic Res">
        <title>The complete reference genome for grapevine (Vitis vinifera L.) genetics and breeding.</title>
        <authorList>
            <person name="Shi X."/>
            <person name="Cao S."/>
            <person name="Wang X."/>
            <person name="Huang S."/>
            <person name="Wang Y."/>
            <person name="Liu Z."/>
            <person name="Liu W."/>
            <person name="Leng X."/>
            <person name="Peng Y."/>
            <person name="Wang N."/>
            <person name="Wang Y."/>
            <person name="Ma Z."/>
            <person name="Xu X."/>
            <person name="Zhang F."/>
            <person name="Xue H."/>
            <person name="Zhong H."/>
            <person name="Wang Y."/>
            <person name="Zhang K."/>
            <person name="Velt A."/>
            <person name="Avia K."/>
            <person name="Holtgrawe D."/>
            <person name="Grimplet J."/>
            <person name="Matus J.T."/>
            <person name="Ware D."/>
            <person name="Wu X."/>
            <person name="Wang H."/>
            <person name="Liu C."/>
            <person name="Fang Y."/>
            <person name="Rustenholz C."/>
            <person name="Cheng Z."/>
            <person name="Xiao H."/>
            <person name="Zhou Y."/>
        </authorList>
    </citation>
    <scope>NUCLEOTIDE SEQUENCE [LARGE SCALE GENOMIC DNA]</scope>
    <source>
        <strain evidence="5">cv. Pinot noir / PN40024</strain>
        <tissue evidence="4">Leaf</tissue>
    </source>
</reference>
<protein>
    <recommendedName>
        <fullName evidence="3">ABC transporter domain-containing protein</fullName>
    </recommendedName>
</protein>
<dbReference type="PANTHER" id="PTHR24223">
    <property type="entry name" value="ATP-BINDING CASSETTE SUB-FAMILY C"/>
    <property type="match status" value="1"/>
</dbReference>
<dbReference type="InterPro" id="IPR050173">
    <property type="entry name" value="ABC_transporter_C-like"/>
</dbReference>